<reference evidence="1 2" key="1">
    <citation type="journal article" date="2015" name="Nature">
        <title>rRNA introns, odd ribosomes, and small enigmatic genomes across a large radiation of phyla.</title>
        <authorList>
            <person name="Brown C.T."/>
            <person name="Hug L.A."/>
            <person name="Thomas B.C."/>
            <person name="Sharon I."/>
            <person name="Castelle C.J."/>
            <person name="Singh A."/>
            <person name="Wilkins M.J."/>
            <person name="Williams K.H."/>
            <person name="Banfield J.F."/>
        </authorList>
    </citation>
    <scope>NUCLEOTIDE SEQUENCE [LARGE SCALE GENOMIC DNA]</scope>
</reference>
<organism evidence="1 2">
    <name type="scientific">Candidatus Azambacteria bacterium GW2011_GWB1_46_27</name>
    <dbReference type="NCBI Taxonomy" id="1618617"/>
    <lineage>
        <taxon>Bacteria</taxon>
        <taxon>Candidatus Azamiibacteriota</taxon>
    </lineage>
</organism>
<name>A0A0G1PP59_9BACT</name>
<evidence type="ECO:0000313" key="2">
    <source>
        <dbReference type="Proteomes" id="UP000034067"/>
    </source>
</evidence>
<comment type="caution">
    <text evidence="1">The sequence shown here is derived from an EMBL/GenBank/DDBJ whole genome shotgun (WGS) entry which is preliminary data.</text>
</comment>
<gene>
    <name evidence="1" type="ORF">UX48_C0031G0014</name>
</gene>
<sequence>MSTLTNVQKESTISYLLTDALDYILVGSSEDETLILKTADIPSNITKNSSTLTNINKN</sequence>
<accession>A0A0G1PP59</accession>
<protein>
    <submittedName>
        <fullName evidence="1">Uncharacterized protein</fullName>
    </submittedName>
</protein>
<dbReference type="AlphaFoldDB" id="A0A0G1PP59"/>
<dbReference type="Proteomes" id="UP000034067">
    <property type="component" value="Unassembled WGS sequence"/>
</dbReference>
<evidence type="ECO:0000313" key="1">
    <source>
        <dbReference type="EMBL" id="KKU34566.1"/>
    </source>
</evidence>
<proteinExistence type="predicted"/>
<dbReference type="EMBL" id="LCMJ01000031">
    <property type="protein sequence ID" value="KKU34566.1"/>
    <property type="molecule type" value="Genomic_DNA"/>
</dbReference>